<comment type="caution">
    <text evidence="2">The sequence shown here is derived from an EMBL/GenBank/DDBJ whole genome shotgun (WGS) entry which is preliminary data.</text>
</comment>
<dbReference type="Proteomes" id="UP000253934">
    <property type="component" value="Unassembled WGS sequence"/>
</dbReference>
<accession>A0A369KVX5</accession>
<gene>
    <name evidence="2" type="ORF">DCC88_02945</name>
</gene>
<evidence type="ECO:0000313" key="2">
    <source>
        <dbReference type="EMBL" id="RDB36855.1"/>
    </source>
</evidence>
<sequence length="229" mass="26162">MKLQKLWKEKMRKFKFYLATILLTSNLAFSDQIDGILVPQGKFDSKFPVVTMKLNKINPPVVRVTPSRPTVLIFPHQVTSCVSDNNAIIIEKGNPMKNATENPGFSTVILKVDAVNLITIDSNIPEQTVINCQLVDANIYPIGIYFTDNNAYSVVKLLDNKQKQFIENLSFDMHEFQSIQISKNRIIKNEIKRNNFKDLEIKKIQELSAILNKNGFSPIKKENLYATKE</sequence>
<reference evidence="2" key="1">
    <citation type="submission" date="2018-04" db="EMBL/GenBank/DDBJ databases">
        <title>Draft genome sequence of the Candidatus Spirobacillus cienkowskii, a pathogen of freshwater Daphnia species, reconstructed from hemolymph metagenomic reads.</title>
        <authorList>
            <person name="Bresciani L."/>
            <person name="Lemos L.N."/>
            <person name="Wale N."/>
            <person name="Lin J.Y."/>
            <person name="Fernandes G.R."/>
            <person name="Duffy M.A."/>
            <person name="Rodrigues J.M."/>
        </authorList>
    </citation>
    <scope>NUCLEOTIDE SEQUENCE [LARGE SCALE GENOMIC DNA]</scope>
    <source>
        <strain evidence="2">Binning01</strain>
    </source>
</reference>
<organism evidence="2 3">
    <name type="scientific">Spirobacillus cienkowskii</name>
    <dbReference type="NCBI Taxonomy" id="495820"/>
    <lineage>
        <taxon>Bacteria</taxon>
        <taxon>Pseudomonadati</taxon>
        <taxon>Bdellovibrionota</taxon>
        <taxon>Oligoflexia</taxon>
        <taxon>Silvanigrellales</taxon>
        <taxon>Spirobacillus</taxon>
    </lineage>
</organism>
<dbReference type="EMBL" id="QOVW01000021">
    <property type="protein sequence ID" value="RDB36855.1"/>
    <property type="molecule type" value="Genomic_DNA"/>
</dbReference>
<feature type="chain" id="PRO_5016802714" evidence="1">
    <location>
        <begin position="31"/>
        <end position="229"/>
    </location>
</feature>
<feature type="signal peptide" evidence="1">
    <location>
        <begin position="1"/>
        <end position="30"/>
    </location>
</feature>
<protein>
    <submittedName>
        <fullName evidence="2">Uncharacterized protein</fullName>
    </submittedName>
</protein>
<evidence type="ECO:0000313" key="3">
    <source>
        <dbReference type="Proteomes" id="UP000253934"/>
    </source>
</evidence>
<dbReference type="AlphaFoldDB" id="A0A369KVX5"/>
<proteinExistence type="predicted"/>
<evidence type="ECO:0000256" key="1">
    <source>
        <dbReference type="SAM" id="SignalP"/>
    </source>
</evidence>
<name>A0A369KVX5_9BACT</name>
<keyword evidence="3" id="KW-1185">Reference proteome</keyword>
<keyword evidence="1" id="KW-0732">Signal</keyword>